<evidence type="ECO:0000256" key="13">
    <source>
        <dbReference type="NCBIfam" id="TIGR02402"/>
    </source>
</evidence>
<comment type="subcellular location">
    <subcellularLocation>
        <location evidence="1 15">Cytoplasm</location>
    </subcellularLocation>
</comment>
<dbReference type="SUPFAM" id="SSF81296">
    <property type="entry name" value="E set domains"/>
    <property type="match status" value="1"/>
</dbReference>
<evidence type="ECO:0000256" key="3">
    <source>
        <dbReference type="ARBA" id="ARBA00008061"/>
    </source>
</evidence>
<dbReference type="SMART" id="SM00642">
    <property type="entry name" value="Aamy"/>
    <property type="match status" value="1"/>
</dbReference>
<dbReference type="AlphaFoldDB" id="A0A271IUV5"/>
<evidence type="ECO:0000256" key="10">
    <source>
        <dbReference type="ARBA" id="ARBA00032057"/>
    </source>
</evidence>
<dbReference type="PANTHER" id="PTHR43651">
    <property type="entry name" value="1,4-ALPHA-GLUCAN-BRANCHING ENZYME"/>
    <property type="match status" value="1"/>
</dbReference>
<keyword evidence="8" id="KW-0119">Carbohydrate metabolism</keyword>
<dbReference type="UniPathway" id="UPA00299"/>
<dbReference type="OrthoDB" id="9761875at2"/>
<dbReference type="RefSeq" id="WP_095508619.1">
    <property type="nucleotide sequence ID" value="NZ_MQWD01000001.1"/>
</dbReference>
<comment type="similarity">
    <text evidence="3 14">Belongs to the glycosyl hydrolase 13 family.</text>
</comment>
<dbReference type="PIRSF" id="PIRSF006337">
    <property type="entry name" value="Trehalose_TreZ"/>
    <property type="match status" value="1"/>
</dbReference>
<dbReference type="Gene3D" id="1.10.10.760">
    <property type="entry name" value="E-set domains of sugar-utilizing enzymes"/>
    <property type="match status" value="1"/>
</dbReference>
<name>A0A271IUV5_9BACT</name>
<evidence type="ECO:0000256" key="11">
    <source>
        <dbReference type="ARBA" id="ARBA00033284"/>
    </source>
</evidence>
<dbReference type="EMBL" id="MQWD01000001">
    <property type="protein sequence ID" value="PAP74993.1"/>
    <property type="molecule type" value="Genomic_DNA"/>
</dbReference>
<evidence type="ECO:0000256" key="14">
    <source>
        <dbReference type="PIRNR" id="PIRNR006337"/>
    </source>
</evidence>
<dbReference type="InterPro" id="IPR013783">
    <property type="entry name" value="Ig-like_fold"/>
</dbReference>
<dbReference type="EC" id="3.2.1.141" evidence="4 13"/>
<feature type="domain" description="Glycosyl hydrolase family 13 catalytic" evidence="19">
    <location>
        <begin position="89"/>
        <end position="456"/>
    </location>
</feature>
<feature type="region of interest" description="Disordered" evidence="18">
    <location>
        <begin position="560"/>
        <end position="579"/>
    </location>
</feature>
<evidence type="ECO:0000256" key="17">
    <source>
        <dbReference type="PIRSR" id="PIRSR006337-3"/>
    </source>
</evidence>
<dbReference type="GO" id="GO:0005737">
    <property type="term" value="C:cytoplasm"/>
    <property type="evidence" value="ECO:0007669"/>
    <property type="project" value="UniProtKB-SubCell"/>
</dbReference>
<evidence type="ECO:0000313" key="20">
    <source>
        <dbReference type="EMBL" id="PAP74993.1"/>
    </source>
</evidence>
<dbReference type="InterPro" id="IPR014756">
    <property type="entry name" value="Ig_E-set"/>
</dbReference>
<organism evidence="20 21">
    <name type="scientific">Rubrivirga marina</name>
    <dbReference type="NCBI Taxonomy" id="1196024"/>
    <lineage>
        <taxon>Bacteria</taxon>
        <taxon>Pseudomonadati</taxon>
        <taxon>Rhodothermota</taxon>
        <taxon>Rhodothermia</taxon>
        <taxon>Rhodothermales</taxon>
        <taxon>Rubricoccaceae</taxon>
        <taxon>Rubrivirga</taxon>
    </lineage>
</organism>
<dbReference type="GO" id="GO:0005992">
    <property type="term" value="P:trehalose biosynthetic process"/>
    <property type="evidence" value="ECO:0007669"/>
    <property type="project" value="UniProtKB-UniRule"/>
</dbReference>
<dbReference type="InterPro" id="IPR017853">
    <property type="entry name" value="GH"/>
</dbReference>
<dbReference type="PANTHER" id="PTHR43651:SF11">
    <property type="entry name" value="MALTO-OLIGOSYLTREHALOSE TREHALOHYDROLASE"/>
    <property type="match status" value="1"/>
</dbReference>
<feature type="active site" description="Nucleophile" evidence="15">
    <location>
        <position position="260"/>
    </location>
</feature>
<gene>
    <name evidence="20" type="ORF">BSZ37_00275</name>
</gene>
<keyword evidence="7 14" id="KW-0378">Hydrolase</keyword>
<dbReference type="Proteomes" id="UP000216339">
    <property type="component" value="Unassembled WGS sequence"/>
</dbReference>
<dbReference type="InterPro" id="IPR004193">
    <property type="entry name" value="Glyco_hydro_13_N"/>
</dbReference>
<dbReference type="CDD" id="cd02853">
    <property type="entry name" value="E_set_MTHase_like_N"/>
    <property type="match status" value="1"/>
</dbReference>
<dbReference type="Gene3D" id="3.20.20.80">
    <property type="entry name" value="Glycosidases"/>
    <property type="match status" value="1"/>
</dbReference>
<evidence type="ECO:0000256" key="7">
    <source>
        <dbReference type="ARBA" id="ARBA00022801"/>
    </source>
</evidence>
<dbReference type="Gene3D" id="2.60.40.10">
    <property type="entry name" value="Immunoglobulins"/>
    <property type="match status" value="1"/>
</dbReference>
<feature type="binding site" evidence="16">
    <location>
        <begin position="258"/>
        <end position="263"/>
    </location>
    <ligand>
        <name>substrate</name>
    </ligand>
</feature>
<comment type="pathway">
    <text evidence="2 14">Glycan biosynthesis; trehalose biosynthesis.</text>
</comment>
<keyword evidence="21" id="KW-1185">Reference proteome</keyword>
<evidence type="ECO:0000256" key="18">
    <source>
        <dbReference type="SAM" id="MobiDB-lite"/>
    </source>
</evidence>
<comment type="caution">
    <text evidence="20">The sequence shown here is derived from an EMBL/GenBank/DDBJ whole genome shotgun (WGS) entry which is preliminary data.</text>
</comment>
<evidence type="ECO:0000313" key="21">
    <source>
        <dbReference type="Proteomes" id="UP000216339"/>
    </source>
</evidence>
<evidence type="ECO:0000256" key="9">
    <source>
        <dbReference type="ARBA" id="ARBA00023295"/>
    </source>
</evidence>
<keyword evidence="6" id="KW-0963">Cytoplasm</keyword>
<feature type="site" description="Transition state stabilizer" evidence="17">
    <location>
        <position position="390"/>
    </location>
</feature>
<dbReference type="SUPFAM" id="SSF51445">
    <property type="entry name" value="(Trans)glycosidases"/>
    <property type="match status" value="1"/>
</dbReference>
<comment type="catalytic activity">
    <reaction evidence="12 14">
        <text>hydrolysis of (1-&gt;4)-alpha-D-glucosidic linkage in 4-alpha-D-[(1-&gt;4)-alpha-D-glucanosyl]n trehalose to yield trehalose and (1-&gt;4)-alpha-D-glucan.</text>
        <dbReference type="EC" id="3.2.1.141"/>
    </reaction>
</comment>
<dbReference type="InterPro" id="IPR012768">
    <property type="entry name" value="Trehalose_TreZ"/>
</dbReference>
<evidence type="ECO:0000256" key="8">
    <source>
        <dbReference type="ARBA" id="ARBA00023277"/>
    </source>
</evidence>
<protein>
    <recommendedName>
        <fullName evidence="5 13">Malto-oligosyltrehalose trehalohydrolase</fullName>
        <shortName evidence="14">MTHase</shortName>
        <ecNumber evidence="4 13">3.2.1.141</ecNumber>
    </recommendedName>
    <alternativeName>
        <fullName evidence="11 14">4-alpha-D-((1-&gt;4)-alpha-D-glucano)trehalose trehalohydrolase</fullName>
    </alternativeName>
    <alternativeName>
        <fullName evidence="10 14">Maltooligosyl trehalose trehalohydrolase</fullName>
    </alternativeName>
</protein>
<feature type="binding site" evidence="16">
    <location>
        <begin position="389"/>
        <end position="394"/>
    </location>
    <ligand>
        <name>substrate</name>
    </ligand>
</feature>
<evidence type="ECO:0000256" key="16">
    <source>
        <dbReference type="PIRSR" id="PIRSR006337-2"/>
    </source>
</evidence>
<feature type="binding site" evidence="16">
    <location>
        <begin position="319"/>
        <end position="323"/>
    </location>
    <ligand>
        <name>substrate</name>
    </ligand>
</feature>
<dbReference type="CDD" id="cd11325">
    <property type="entry name" value="AmyAc_GTHase"/>
    <property type="match status" value="1"/>
</dbReference>
<evidence type="ECO:0000256" key="15">
    <source>
        <dbReference type="PIRSR" id="PIRSR006337-1"/>
    </source>
</evidence>
<evidence type="ECO:0000256" key="6">
    <source>
        <dbReference type="ARBA" id="ARBA00022490"/>
    </source>
</evidence>
<dbReference type="Pfam" id="PF00128">
    <property type="entry name" value="Alpha-amylase"/>
    <property type="match status" value="1"/>
</dbReference>
<evidence type="ECO:0000256" key="1">
    <source>
        <dbReference type="ARBA" id="ARBA00004496"/>
    </source>
</evidence>
<dbReference type="NCBIfam" id="TIGR02402">
    <property type="entry name" value="trehalose_TreZ"/>
    <property type="match status" value="1"/>
</dbReference>
<dbReference type="GO" id="GO:0033942">
    <property type="term" value="F:4-alpha-D-(1-&gt;4)-alpha-D-glucanotrehalose trehalohydrolase activity"/>
    <property type="evidence" value="ECO:0007669"/>
    <property type="project" value="UniProtKB-EC"/>
</dbReference>
<reference evidence="20 21" key="1">
    <citation type="submission" date="2016-11" db="EMBL/GenBank/DDBJ databases">
        <title>Study of marine rhodopsin-containing bacteria.</title>
        <authorList>
            <person name="Yoshizawa S."/>
            <person name="Kumagai Y."/>
            <person name="Kogure K."/>
        </authorList>
    </citation>
    <scope>NUCLEOTIDE SEQUENCE [LARGE SCALE GENOMIC DNA]</scope>
    <source>
        <strain evidence="20 21">SAORIC-28</strain>
    </source>
</reference>
<evidence type="ECO:0000256" key="4">
    <source>
        <dbReference type="ARBA" id="ARBA00012268"/>
    </source>
</evidence>
<evidence type="ECO:0000259" key="19">
    <source>
        <dbReference type="SMART" id="SM00642"/>
    </source>
</evidence>
<sequence length="591" mass="64625">MHPPTPLGALVEPDGVRFRVWAPDADRVDLDIVGREPVRLDPVGEDGHHEAFVPGLEAGAHYRYRLDGGDAFPDPASRFQPEGVHGPSEVVDPSFEWTDDGWAPPALRDLVIYELHVGTVTEAGTFDGVRQRLRDLKELGVNALELMPVADFPGRWNWGYDGAALYAPSRAYGRPDDLRRLVDAAHAEGLAVLLDVVYNHLGPDGAYLAAFGPAFTDKHETPWGQGMNLDDEGSRGLRGFFLDNALHWLREYHLDGFRLDAIHALLDDSETHFLQELTAQVHALDGPRRLLIAEDPRNLNTLVRPLDRGGTGLDAVWADDLHHQVRNLLAGDTEGYYADYADTTAEDIAGTLRRGWFYDGRPSKQSGEPRGTSAESVRREQCVVCIQNHDQVGNRPTGARLNHEVSPAAFRAATALLLVAPETPLLFQGQEWAATAPFPFFSDHNDELGPLVSAGRKKEFRDFPGFGGEVPDPQDPATFRRAVLDWDERHAPGHAHTLALTKALLALRPRLGDPADAAVDVLGPAALRVERNGHVLLVDLAGGTPLAVPDGAELLLTTEDRDHAPDPQPPQPAGPWLTFTRPGALVARLPS</sequence>
<keyword evidence="9 14" id="KW-0326">Glycosidase</keyword>
<feature type="active site" description="Proton donor" evidence="15">
    <location>
        <position position="294"/>
    </location>
</feature>
<dbReference type="Pfam" id="PF02922">
    <property type="entry name" value="CBM_48"/>
    <property type="match status" value="1"/>
</dbReference>
<dbReference type="InterPro" id="IPR006047">
    <property type="entry name" value="GH13_cat_dom"/>
</dbReference>
<evidence type="ECO:0000256" key="5">
    <source>
        <dbReference type="ARBA" id="ARBA00015938"/>
    </source>
</evidence>
<evidence type="ECO:0000256" key="12">
    <source>
        <dbReference type="ARBA" id="ARBA00034013"/>
    </source>
</evidence>
<accession>A0A271IUV5</accession>
<dbReference type="InterPro" id="IPR044901">
    <property type="entry name" value="Trehalose_TreZ_E-set_sf"/>
</dbReference>
<evidence type="ECO:0000256" key="2">
    <source>
        <dbReference type="ARBA" id="ARBA00005199"/>
    </source>
</evidence>
<proteinExistence type="inferred from homology"/>